<feature type="compositionally biased region" description="Low complexity" evidence="6">
    <location>
        <begin position="86"/>
        <end position="105"/>
    </location>
</feature>
<evidence type="ECO:0000256" key="5">
    <source>
        <dbReference type="PROSITE-ProRule" id="PRU00042"/>
    </source>
</evidence>
<keyword evidence="4" id="KW-0862">Zinc</keyword>
<evidence type="ECO:0000313" key="8">
    <source>
        <dbReference type="EMBL" id="UNI23467.1"/>
    </source>
</evidence>
<dbReference type="KEGG" id="ptkz:JDV02_009285"/>
<dbReference type="EMBL" id="CP086362">
    <property type="protein sequence ID" value="UNI23467.1"/>
    <property type="molecule type" value="Genomic_DNA"/>
</dbReference>
<feature type="region of interest" description="Disordered" evidence="6">
    <location>
        <begin position="1"/>
        <end position="139"/>
    </location>
</feature>
<feature type="compositionally biased region" description="Polar residues" evidence="6">
    <location>
        <begin position="552"/>
        <end position="563"/>
    </location>
</feature>
<dbReference type="PROSITE" id="PS50157">
    <property type="entry name" value="ZINC_FINGER_C2H2_2"/>
    <property type="match status" value="1"/>
</dbReference>
<dbReference type="PROSITE" id="PS00028">
    <property type="entry name" value="ZINC_FINGER_C2H2_1"/>
    <property type="match status" value="1"/>
</dbReference>
<dbReference type="SMART" id="SM00355">
    <property type="entry name" value="ZnF_C2H2"/>
    <property type="match status" value="3"/>
</dbReference>
<evidence type="ECO:0000256" key="4">
    <source>
        <dbReference type="ARBA" id="ARBA00022833"/>
    </source>
</evidence>
<reference evidence="8" key="1">
    <citation type="submission" date="2021-11" db="EMBL/GenBank/DDBJ databases">
        <title>Purpureocillium_takamizusanense_genome.</title>
        <authorList>
            <person name="Nguyen N.-H."/>
        </authorList>
    </citation>
    <scope>NUCLEOTIDE SEQUENCE</scope>
    <source>
        <strain evidence="8">PT3</strain>
    </source>
</reference>
<proteinExistence type="predicted"/>
<evidence type="ECO:0000256" key="2">
    <source>
        <dbReference type="ARBA" id="ARBA00022737"/>
    </source>
</evidence>
<dbReference type="PANTHER" id="PTHR23057:SF0">
    <property type="entry name" value="JUXTAPOSED WITH ANOTHER ZINC FINGER PROTEIN 1"/>
    <property type="match status" value="1"/>
</dbReference>
<dbReference type="GO" id="GO:0005634">
    <property type="term" value="C:nucleus"/>
    <property type="evidence" value="ECO:0007669"/>
    <property type="project" value="TreeGrafter"/>
</dbReference>
<gene>
    <name evidence="8" type="primary">SFP1</name>
    <name evidence="8" type="ORF">JDV02_009285</name>
</gene>
<keyword evidence="2" id="KW-0677">Repeat</keyword>
<feature type="region of interest" description="Disordered" evidence="6">
    <location>
        <begin position="290"/>
        <end position="319"/>
    </location>
</feature>
<feature type="compositionally biased region" description="Low complexity" evidence="6">
    <location>
        <begin position="113"/>
        <end position="139"/>
    </location>
</feature>
<evidence type="ECO:0000256" key="3">
    <source>
        <dbReference type="ARBA" id="ARBA00022771"/>
    </source>
</evidence>
<evidence type="ECO:0000256" key="1">
    <source>
        <dbReference type="ARBA" id="ARBA00022723"/>
    </source>
</evidence>
<organism evidence="8 9">
    <name type="scientific">Purpureocillium takamizusanense</name>
    <dbReference type="NCBI Taxonomy" id="2060973"/>
    <lineage>
        <taxon>Eukaryota</taxon>
        <taxon>Fungi</taxon>
        <taxon>Dikarya</taxon>
        <taxon>Ascomycota</taxon>
        <taxon>Pezizomycotina</taxon>
        <taxon>Sordariomycetes</taxon>
        <taxon>Hypocreomycetidae</taxon>
        <taxon>Hypocreales</taxon>
        <taxon>Ophiocordycipitaceae</taxon>
        <taxon>Purpureocillium</taxon>
    </lineage>
</organism>
<evidence type="ECO:0000313" key="9">
    <source>
        <dbReference type="Proteomes" id="UP000829364"/>
    </source>
</evidence>
<dbReference type="InterPro" id="IPR051580">
    <property type="entry name" value="ZnF-Chromatin_assoc"/>
</dbReference>
<name>A0A9Q8QS37_9HYPO</name>
<feature type="compositionally biased region" description="Basic and acidic residues" evidence="6">
    <location>
        <begin position="1"/>
        <end position="22"/>
    </location>
</feature>
<dbReference type="AlphaFoldDB" id="A0A9Q8QS37"/>
<dbReference type="PANTHER" id="PTHR23057">
    <property type="entry name" value="JUXTAPOSED WITH ANOTHER ZINC FINGER PROTEIN 1"/>
    <property type="match status" value="1"/>
</dbReference>
<keyword evidence="9" id="KW-1185">Reference proteome</keyword>
<dbReference type="GeneID" id="72071230"/>
<sequence>MLRWFQHRDADDAAARSDDSGQRQHQRKGRQGPGRTDSSSLDTSSGGGGLTGPKRTPTSSTSPSSADSAATGPSGSTNNNKLARLGPSAGATASSGQSQSGNSASDLAAWGGPSTRPTPSAATTSPSTGASASASANDSSVSVSALTAVASASRSACASSGTTTCTTTTTPTTAAAAAAAAYSYSASTTPASAHADSPASLINSTASLTQSPSPQPATPPDLFFPRTSKSASTTATVTATATHSSRPLSIVTPPCDEPSSSYTTAAQTFAFTDADLADCDPDVDMTTGALDASGMGRSRQDSFVSAGPKPISMNNQNRDNVNRNRRESLAGSLMGGGMSWGGMSFGSFVRDDIMMQGTSPSPFGNPQSSSFHSSSYLPKLEASFMRDFTCCGKILPNLHDLLQHYEEAHTQASPNSSRNNNFSQFGQVGMQPGSAMGSSRTTPTPGQINTGCAGHAPAAGSGFQLPGAPNAMGNGGQMNPTLATNMNDDMDAVADMEMDDAIGTMELDDGNRMHHARMFGQQQRPQLDMNTSGLTQGLRTSQPPTPAAVSFGLQNNPTVSSVNTPTLATQQQLPQQGQQPTGMDGMDEDLPGMPMGGNSGGDIGDGTFSNGNNDSNFCINDPGKHLFSPNGAFPPGNRTIQQQLAALGLQQGQFADPEANKVLLQRLQTMMMPEEHKPFKCPVIGCEKAYKNQNGLKYHKAHGHQTQQLHENGDGTFSIVNPETSAPYPGTLGMEKEKPFNCETCGKRYKNLNGLKYHKAHSLPCNPEFKMQALAAGLTLPSLPGVNPGGATEDQAMQQ</sequence>
<dbReference type="OrthoDB" id="3269380at2759"/>
<accession>A0A9Q8QS37</accession>
<feature type="compositionally biased region" description="Polar residues" evidence="6">
    <location>
        <begin position="521"/>
        <end position="542"/>
    </location>
</feature>
<feature type="region of interest" description="Disordered" evidence="6">
    <location>
        <begin position="521"/>
        <end position="563"/>
    </location>
</feature>
<evidence type="ECO:0000256" key="6">
    <source>
        <dbReference type="SAM" id="MobiDB-lite"/>
    </source>
</evidence>
<dbReference type="RefSeq" id="XP_047846948.1">
    <property type="nucleotide sequence ID" value="XM_047990938.1"/>
</dbReference>
<dbReference type="InterPro" id="IPR013087">
    <property type="entry name" value="Znf_C2H2_type"/>
</dbReference>
<dbReference type="Proteomes" id="UP000829364">
    <property type="component" value="Chromosome 9"/>
</dbReference>
<dbReference type="GO" id="GO:0008270">
    <property type="term" value="F:zinc ion binding"/>
    <property type="evidence" value="ECO:0007669"/>
    <property type="project" value="UniProtKB-KW"/>
</dbReference>
<feature type="region of interest" description="Disordered" evidence="6">
    <location>
        <begin position="204"/>
        <end position="230"/>
    </location>
</feature>
<dbReference type="Gene3D" id="3.30.160.60">
    <property type="entry name" value="Classic Zinc Finger"/>
    <property type="match status" value="1"/>
</dbReference>
<keyword evidence="3 5" id="KW-0863">Zinc-finger</keyword>
<protein>
    <submittedName>
        <fullName evidence="8">Transcriptional regulator of ribosomal bioproteinsis proteins</fullName>
    </submittedName>
</protein>
<feature type="compositionally biased region" description="Low complexity" evidence="6">
    <location>
        <begin position="52"/>
        <end position="77"/>
    </location>
</feature>
<keyword evidence="1" id="KW-0479">Metal-binding</keyword>
<feature type="domain" description="C2H2-type" evidence="7">
    <location>
        <begin position="679"/>
        <end position="709"/>
    </location>
</feature>
<feature type="compositionally biased region" description="Low complexity" evidence="6">
    <location>
        <begin position="33"/>
        <end position="44"/>
    </location>
</feature>
<dbReference type="InterPro" id="IPR036236">
    <property type="entry name" value="Znf_C2H2_sf"/>
</dbReference>
<dbReference type="SUPFAM" id="SSF57667">
    <property type="entry name" value="beta-beta-alpha zinc fingers"/>
    <property type="match status" value="1"/>
</dbReference>
<evidence type="ECO:0000259" key="7">
    <source>
        <dbReference type="PROSITE" id="PS50157"/>
    </source>
</evidence>